<keyword evidence="1" id="KW-0732">Signal</keyword>
<proteinExistence type="predicted"/>
<organism evidence="2 3">
    <name type="scientific">Nitrobacter vulgaris</name>
    <dbReference type="NCBI Taxonomy" id="29421"/>
    <lineage>
        <taxon>Bacteria</taxon>
        <taxon>Pseudomonadati</taxon>
        <taxon>Pseudomonadota</taxon>
        <taxon>Alphaproteobacteria</taxon>
        <taxon>Hyphomicrobiales</taxon>
        <taxon>Nitrobacteraceae</taxon>
        <taxon>Nitrobacter</taxon>
    </lineage>
</organism>
<protein>
    <submittedName>
        <fullName evidence="2">Uncharacterized protein</fullName>
    </submittedName>
</protein>
<comment type="caution">
    <text evidence="2">The sequence shown here is derived from an EMBL/GenBank/DDBJ whole genome shotgun (WGS) entry which is preliminary data.</text>
</comment>
<accession>A0A1V4I157</accession>
<dbReference type="STRING" id="29421.B2M20_04210"/>
<name>A0A1V4I157_NITVU</name>
<dbReference type="RefSeq" id="WP_079445839.1">
    <property type="nucleotide sequence ID" value="NZ_JAVDPZ010000019.1"/>
</dbReference>
<dbReference type="OrthoDB" id="8452009at2"/>
<keyword evidence="3" id="KW-1185">Reference proteome</keyword>
<reference evidence="2 3" key="1">
    <citation type="submission" date="2017-02" db="EMBL/GenBank/DDBJ databases">
        <title>Genome sequence of the nitrite-oxidizing bacterium Nitrobacter vulgaris strain Ab1.</title>
        <authorList>
            <person name="Mellbye B.L."/>
            <person name="Davis E.W."/>
            <person name="Spieck E."/>
            <person name="Chang J.H."/>
            <person name="Bottomley P.J."/>
            <person name="Sayavedra-Soto L.A."/>
        </authorList>
    </citation>
    <scope>NUCLEOTIDE SEQUENCE [LARGE SCALE GENOMIC DNA]</scope>
    <source>
        <strain evidence="2 3">Ab1</strain>
    </source>
</reference>
<evidence type="ECO:0000313" key="2">
    <source>
        <dbReference type="EMBL" id="OPH83966.1"/>
    </source>
</evidence>
<evidence type="ECO:0000256" key="1">
    <source>
        <dbReference type="SAM" id="SignalP"/>
    </source>
</evidence>
<feature type="chain" id="PRO_5012641079" evidence="1">
    <location>
        <begin position="20"/>
        <end position="82"/>
    </location>
</feature>
<gene>
    <name evidence="2" type="ORF">B2M20_04210</name>
</gene>
<feature type="signal peptide" evidence="1">
    <location>
        <begin position="1"/>
        <end position="19"/>
    </location>
</feature>
<sequence>MKIFSLSALIALAAAPALAQTSVDGEYYVVRDPATRKCRVVDERPAVAADMVGRGSLKTWAEAEKGMRDSKVCAAAEHDNDD</sequence>
<evidence type="ECO:0000313" key="3">
    <source>
        <dbReference type="Proteomes" id="UP000189940"/>
    </source>
</evidence>
<dbReference type="EMBL" id="MWPQ01000018">
    <property type="protein sequence ID" value="OPH83966.1"/>
    <property type="molecule type" value="Genomic_DNA"/>
</dbReference>
<dbReference type="AlphaFoldDB" id="A0A1V4I157"/>
<dbReference type="Proteomes" id="UP000189940">
    <property type="component" value="Unassembled WGS sequence"/>
</dbReference>